<evidence type="ECO:0000313" key="3">
    <source>
        <dbReference type="Proteomes" id="UP000027834"/>
    </source>
</evidence>
<dbReference type="Proteomes" id="UP000027834">
    <property type="component" value="Chromosome 3"/>
</dbReference>
<organism evidence="2 3">
    <name type="scientific">Burkholderia seminalis</name>
    <dbReference type="NCBI Taxonomy" id="488731"/>
    <lineage>
        <taxon>Bacteria</taxon>
        <taxon>Pseudomonadati</taxon>
        <taxon>Pseudomonadota</taxon>
        <taxon>Betaproteobacteria</taxon>
        <taxon>Burkholderiales</taxon>
        <taxon>Burkholderiaceae</taxon>
        <taxon>Burkholderia</taxon>
        <taxon>Burkholderia cepacia complex</taxon>
    </lineage>
</organism>
<keyword evidence="1" id="KW-0732">Signal</keyword>
<dbReference type="Pfam" id="PF13557">
    <property type="entry name" value="Phenol_MetA_deg"/>
    <property type="match status" value="1"/>
</dbReference>
<accession>A0A8A8DG21</accession>
<sequence length="318" mass="34363">MKPITKAVAAVSLVATCASGAYASEGLFYGGPTGGTDIGQAYLPEHPGFYGAFMLGGLSTDKMYGNDAKRENISAKSQISIAIAAIQYVYPFKLAGGTIATAAAFGYYPYSHAQINSVSQYNSGVQDLYFDVLSWSKHIGGTGDGVPGSTLPYGLTVKLSYAMILPIGDYRTDKIITPGHNVFFFIPNASVSYLTGPNRLGDGTEFTLSVFYDIASHNRTTNYSTGDVIDFDYAISERIGRWQVGVAGNYATQIQDDRRGNTVVNGNGDRIGAAAIGPVIAYAIPEWRAMVKFKYQYGIWQRNRPNQNMVFLTFAKAL</sequence>
<reference evidence="2" key="2">
    <citation type="submission" date="2021-03" db="EMBL/GenBank/DDBJ databases">
        <title>Complete genome sequence of Burkholderia seminalis 869T2.</title>
        <authorList>
            <person name="Hung S.-H."/>
            <person name="Huang C.-T."/>
            <person name="Huang C.-C."/>
            <person name="Kuo C.-H."/>
        </authorList>
    </citation>
    <scope>NUCLEOTIDE SEQUENCE</scope>
    <source>
        <strain evidence="2">869T2</strain>
    </source>
</reference>
<feature type="chain" id="PRO_5032338630" evidence="1">
    <location>
        <begin position="24"/>
        <end position="318"/>
    </location>
</feature>
<dbReference type="RefSeq" id="WP_195761839.1">
    <property type="nucleotide sequence ID" value="NZ_CP072522.1"/>
</dbReference>
<keyword evidence="3" id="KW-1185">Reference proteome</keyword>
<evidence type="ECO:0000313" key="2">
    <source>
        <dbReference type="EMBL" id="QTO23327.1"/>
    </source>
</evidence>
<proteinExistence type="predicted"/>
<reference evidence="2" key="1">
    <citation type="submission" date="2014-04" db="EMBL/GenBank/DDBJ databases">
        <authorList>
            <person name="Ho Y.-N."/>
            <person name="Huang C.-C."/>
        </authorList>
    </citation>
    <scope>NUCLEOTIDE SEQUENCE</scope>
    <source>
        <strain evidence="2">869T2</strain>
    </source>
</reference>
<gene>
    <name evidence="2" type="ORF">DT99_035265</name>
</gene>
<dbReference type="AlphaFoldDB" id="A0A8A8DG21"/>
<name>A0A8A8DG21_9BURK</name>
<evidence type="ECO:0000256" key="1">
    <source>
        <dbReference type="SAM" id="SignalP"/>
    </source>
</evidence>
<protein>
    <submittedName>
        <fullName evidence="2">Transporter</fullName>
    </submittedName>
</protein>
<dbReference type="EMBL" id="CP072522">
    <property type="protein sequence ID" value="QTO23327.1"/>
    <property type="molecule type" value="Genomic_DNA"/>
</dbReference>
<feature type="signal peptide" evidence="1">
    <location>
        <begin position="1"/>
        <end position="23"/>
    </location>
</feature>
<dbReference type="InterPro" id="IPR025737">
    <property type="entry name" value="FApF"/>
</dbReference>